<organism evidence="2 3">
    <name type="scientific">Microbacterium hatanonis</name>
    <dbReference type="NCBI Taxonomy" id="404366"/>
    <lineage>
        <taxon>Bacteria</taxon>
        <taxon>Bacillati</taxon>
        <taxon>Actinomycetota</taxon>
        <taxon>Actinomycetes</taxon>
        <taxon>Micrococcales</taxon>
        <taxon>Microbacteriaceae</taxon>
        <taxon>Microbacterium</taxon>
    </lineage>
</organism>
<keyword evidence="1" id="KW-0812">Transmembrane</keyword>
<gene>
    <name evidence="2" type="ORF">FVP77_01835</name>
</gene>
<keyword evidence="1" id="KW-1133">Transmembrane helix</keyword>
<feature type="transmembrane region" description="Helical" evidence="1">
    <location>
        <begin position="102"/>
        <end position="130"/>
    </location>
</feature>
<dbReference type="OrthoDB" id="5079070at2"/>
<name>A0A5C8HZF6_9MICO</name>
<evidence type="ECO:0000313" key="3">
    <source>
        <dbReference type="Proteomes" id="UP000321034"/>
    </source>
</evidence>
<feature type="transmembrane region" description="Helical" evidence="1">
    <location>
        <begin position="12"/>
        <end position="33"/>
    </location>
</feature>
<sequence>MMSAVDAIVEIFTWIGFGAGALFAGVAFVLYIADGTWVPVHAVIEDLGDRRVARWFDDEGGVGEAALTPADDEAIGSADAADVFVRVGSLHRMRLHRRSPSVRAFVLLALGLIGLGVAGLVVSIVSLFAAG</sequence>
<dbReference type="AlphaFoldDB" id="A0A5C8HZF6"/>
<comment type="caution">
    <text evidence="2">The sequence shown here is derived from an EMBL/GenBank/DDBJ whole genome shotgun (WGS) entry which is preliminary data.</text>
</comment>
<reference evidence="2 3" key="1">
    <citation type="submission" date="2019-08" db="EMBL/GenBank/DDBJ databases">
        <authorList>
            <person name="Dong K."/>
        </authorList>
    </citation>
    <scope>NUCLEOTIDE SEQUENCE [LARGE SCALE GENOMIC DNA]</scope>
    <source>
        <strain evidence="2 3">JCM14558</strain>
    </source>
</reference>
<evidence type="ECO:0000313" key="2">
    <source>
        <dbReference type="EMBL" id="TXK12248.1"/>
    </source>
</evidence>
<accession>A0A5C8HZF6</accession>
<protein>
    <submittedName>
        <fullName evidence="2">Uncharacterized protein</fullName>
    </submittedName>
</protein>
<proteinExistence type="predicted"/>
<evidence type="ECO:0000256" key="1">
    <source>
        <dbReference type="SAM" id="Phobius"/>
    </source>
</evidence>
<dbReference type="Proteomes" id="UP000321034">
    <property type="component" value="Unassembled WGS sequence"/>
</dbReference>
<dbReference type="EMBL" id="VRSV01000001">
    <property type="protein sequence ID" value="TXK12248.1"/>
    <property type="molecule type" value="Genomic_DNA"/>
</dbReference>
<keyword evidence="3" id="KW-1185">Reference proteome</keyword>
<keyword evidence="1" id="KW-0472">Membrane</keyword>